<dbReference type="SMART" id="SM01117">
    <property type="entry name" value="Cyt-b5"/>
    <property type="match status" value="1"/>
</dbReference>
<dbReference type="Pfam" id="PF00173">
    <property type="entry name" value="Cyt-b5"/>
    <property type="match status" value="1"/>
</dbReference>
<evidence type="ECO:0000256" key="3">
    <source>
        <dbReference type="ARBA" id="ARBA00023004"/>
    </source>
</evidence>
<dbReference type="Gene3D" id="3.10.120.10">
    <property type="entry name" value="Cytochrome b5-like heme/steroid binding domain"/>
    <property type="match status" value="1"/>
</dbReference>
<keyword evidence="7" id="KW-1185">Reference proteome</keyword>
<keyword evidence="2" id="KW-0479">Metal-binding</keyword>
<evidence type="ECO:0000313" key="7">
    <source>
        <dbReference type="Proteomes" id="UP000654075"/>
    </source>
</evidence>
<dbReference type="InterPro" id="IPR001199">
    <property type="entry name" value="Cyt_B5-like_heme/steroid-bd"/>
</dbReference>
<dbReference type="InterPro" id="IPR036400">
    <property type="entry name" value="Cyt_B5-like_heme/steroid_sf"/>
</dbReference>
<feature type="domain" description="Cytochrome b5 heme-binding" evidence="5">
    <location>
        <begin position="26"/>
        <end position="95"/>
    </location>
</feature>
<reference evidence="6" key="1">
    <citation type="submission" date="2021-02" db="EMBL/GenBank/DDBJ databases">
        <authorList>
            <person name="Dougan E. K."/>
            <person name="Rhodes N."/>
            <person name="Thang M."/>
            <person name="Chan C."/>
        </authorList>
    </citation>
    <scope>NUCLEOTIDE SEQUENCE</scope>
</reference>
<evidence type="ECO:0000313" key="6">
    <source>
        <dbReference type="EMBL" id="CAE8635880.1"/>
    </source>
</evidence>
<dbReference type="EMBL" id="CAJNNV010031366">
    <property type="protein sequence ID" value="CAE8635880.1"/>
    <property type="molecule type" value="Genomic_DNA"/>
</dbReference>
<evidence type="ECO:0000259" key="5">
    <source>
        <dbReference type="PROSITE" id="PS50255"/>
    </source>
</evidence>
<keyword evidence="3" id="KW-0408">Iron</keyword>
<dbReference type="Proteomes" id="UP000654075">
    <property type="component" value="Unassembled WGS sequence"/>
</dbReference>
<evidence type="ECO:0000256" key="2">
    <source>
        <dbReference type="ARBA" id="ARBA00022723"/>
    </source>
</evidence>
<evidence type="ECO:0000256" key="1">
    <source>
        <dbReference type="ARBA" id="ARBA00022617"/>
    </source>
</evidence>
<dbReference type="InterPro" id="IPR050668">
    <property type="entry name" value="Cytochrome_b5"/>
</dbReference>
<dbReference type="AlphaFoldDB" id="A0A813HCX5"/>
<evidence type="ECO:0000256" key="4">
    <source>
        <dbReference type="ARBA" id="ARBA00038168"/>
    </source>
</evidence>
<protein>
    <recommendedName>
        <fullName evidence="5">Cytochrome b5 heme-binding domain-containing protein</fullName>
    </recommendedName>
</protein>
<sequence length="674" mass="73297">MEAILVIVSKTLEPPAYACKLLMHWQAHAGIAQGCWLAIHGKVLQLPADFYIRHPGGMDIIMQFTGRDASVAFEEVKHSSRARRWASTYIIGQMDGKVDLTTNLEPPVPAGRCIRRRLLCRVCRRFAALQRPQGLPQDAEVGALGLADVCAGQLLDQLPDAQGRLVELPRAALPRRILIQQLIRSRNTPSLVSTGDPESKLRFNLIRSQFHRLSSTVAMMSSRSIMGLTLLLTASAAGVVQPDSCEGDCKGARAQVLLQTGSVGHRFSAHGSGDKLQGAQRLASMSLSEKGSRVEGLVNDTTTTAAQDGNGSRTIPAAAAARVWEVKLSSVAQDVARNVAQFSAVSPPTVALSVTNIRYKERWEEMALSVGSIANISLAIVALDQATQEYFEAKKIPCIYMNLMERKVTIHPWMGSKANAPRAPVNEAVMRAKYEVPYALLQAGLRVLFLEMDAYLKKDPLVFDGKLTGGALFLSLGFSIGVPSILGRTSCVTSVCPTRTFWAELVGQFPVVELYDVGQENLSLTSKTEADKAQRIAASIVELLKLPASLLSPPLGLIVRGTTPDMSTALVAFRRASHAQQLTAAASSKPIPSKKHQEFRSCSSSGACVLARPLQHATSTSREKLREWRGEAYRPQADPTTARRLIHGSLKSQMPLAHLIEERNLKNRKRPATA</sequence>
<dbReference type="OrthoDB" id="260519at2759"/>
<dbReference type="GO" id="GO:0046872">
    <property type="term" value="F:metal ion binding"/>
    <property type="evidence" value="ECO:0007669"/>
    <property type="project" value="UniProtKB-KW"/>
</dbReference>
<keyword evidence="1" id="KW-0349">Heme</keyword>
<dbReference type="SUPFAM" id="SSF55856">
    <property type="entry name" value="Cytochrome b5-like heme/steroid binding domain"/>
    <property type="match status" value="1"/>
</dbReference>
<name>A0A813HCX5_POLGL</name>
<comment type="caution">
    <text evidence="6">The sequence shown here is derived from an EMBL/GenBank/DDBJ whole genome shotgun (WGS) entry which is preliminary data.</text>
</comment>
<accession>A0A813HCX5</accession>
<dbReference type="PROSITE" id="PS50255">
    <property type="entry name" value="CYTOCHROME_B5_2"/>
    <property type="match status" value="1"/>
</dbReference>
<proteinExistence type="inferred from homology"/>
<dbReference type="GO" id="GO:0016020">
    <property type="term" value="C:membrane"/>
    <property type="evidence" value="ECO:0007669"/>
    <property type="project" value="TreeGrafter"/>
</dbReference>
<dbReference type="GO" id="GO:0020037">
    <property type="term" value="F:heme binding"/>
    <property type="evidence" value="ECO:0007669"/>
    <property type="project" value="TreeGrafter"/>
</dbReference>
<comment type="similarity">
    <text evidence="4">Belongs to the cytochrome b5 family.</text>
</comment>
<gene>
    <name evidence="6" type="ORF">PGLA1383_LOCUS51454</name>
</gene>
<organism evidence="6 7">
    <name type="scientific">Polarella glacialis</name>
    <name type="common">Dinoflagellate</name>
    <dbReference type="NCBI Taxonomy" id="89957"/>
    <lineage>
        <taxon>Eukaryota</taxon>
        <taxon>Sar</taxon>
        <taxon>Alveolata</taxon>
        <taxon>Dinophyceae</taxon>
        <taxon>Suessiales</taxon>
        <taxon>Suessiaceae</taxon>
        <taxon>Polarella</taxon>
    </lineage>
</organism>
<dbReference type="PANTHER" id="PTHR19359">
    <property type="entry name" value="CYTOCHROME B5"/>
    <property type="match status" value="1"/>
</dbReference>